<dbReference type="Proteomes" id="UP000176633">
    <property type="component" value="Unassembled WGS sequence"/>
</dbReference>
<feature type="domain" description="Large ribosomal subunit protein uL5 N-terminal" evidence="6">
    <location>
        <begin position="15"/>
        <end position="68"/>
    </location>
</feature>
<accession>A0A1F6C442</accession>
<dbReference type="InterPro" id="IPR031310">
    <property type="entry name" value="Ribosomal_uL5_N"/>
</dbReference>
<dbReference type="Pfam" id="PF00281">
    <property type="entry name" value="Ribosomal_L5"/>
    <property type="match status" value="1"/>
</dbReference>
<reference evidence="8 9" key="1">
    <citation type="journal article" date="2016" name="Nat. Commun.">
        <title>Thousands of microbial genomes shed light on interconnected biogeochemical processes in an aquifer system.</title>
        <authorList>
            <person name="Anantharaman K."/>
            <person name="Brown C.T."/>
            <person name="Hug L.A."/>
            <person name="Sharon I."/>
            <person name="Castelle C.J."/>
            <person name="Probst A.J."/>
            <person name="Thomas B.C."/>
            <person name="Singh A."/>
            <person name="Wilkins M.J."/>
            <person name="Karaoz U."/>
            <person name="Brodie E.L."/>
            <person name="Williams K.H."/>
            <person name="Hubbard S.S."/>
            <person name="Banfield J.F."/>
        </authorList>
    </citation>
    <scope>NUCLEOTIDE SEQUENCE [LARGE SCALE GENOMIC DNA]</scope>
</reference>
<dbReference type="STRING" id="1798473.A3G50_00015"/>
<feature type="domain" description="Large ribosomal subunit protein uL5 C-terminal" evidence="7">
    <location>
        <begin position="73"/>
        <end position="164"/>
    </location>
</feature>
<dbReference type="InterPro" id="IPR031309">
    <property type="entry name" value="Ribosomal_uL5_C"/>
</dbReference>
<dbReference type="Gene3D" id="3.30.1440.10">
    <property type="match status" value="1"/>
</dbReference>
<dbReference type="InterPro" id="IPR002132">
    <property type="entry name" value="Ribosomal_uL5"/>
</dbReference>
<name>A0A1F6C442_9BACT</name>
<evidence type="ECO:0000256" key="1">
    <source>
        <dbReference type="ARBA" id="ARBA00008553"/>
    </source>
</evidence>
<proteinExistence type="inferred from homology"/>
<organism evidence="8 9">
    <name type="scientific">Candidatus Jorgensenbacteria bacterium RIFCSPLOWO2_12_FULL_42_11</name>
    <dbReference type="NCBI Taxonomy" id="1798473"/>
    <lineage>
        <taxon>Bacteria</taxon>
        <taxon>Candidatus Joergenseniibacteriota</taxon>
    </lineage>
</organism>
<dbReference type="GO" id="GO:1990904">
    <property type="term" value="C:ribonucleoprotein complex"/>
    <property type="evidence" value="ECO:0007669"/>
    <property type="project" value="UniProtKB-KW"/>
</dbReference>
<protein>
    <recommendedName>
        <fullName evidence="4">50S ribosomal protein L5</fullName>
    </recommendedName>
</protein>
<comment type="caution">
    <text evidence="8">The sequence shown here is derived from an EMBL/GenBank/DDBJ whole genome shotgun (WGS) entry which is preliminary data.</text>
</comment>
<dbReference type="SUPFAM" id="SSF55282">
    <property type="entry name" value="RL5-like"/>
    <property type="match status" value="1"/>
</dbReference>
<dbReference type="AlphaFoldDB" id="A0A1F6C442"/>
<evidence type="ECO:0000256" key="3">
    <source>
        <dbReference type="ARBA" id="ARBA00023274"/>
    </source>
</evidence>
<evidence type="ECO:0000256" key="4">
    <source>
        <dbReference type="ARBA" id="ARBA00035461"/>
    </source>
</evidence>
<keyword evidence="2 5" id="KW-0689">Ribosomal protein</keyword>
<dbReference type="GO" id="GO:0003735">
    <property type="term" value="F:structural constituent of ribosome"/>
    <property type="evidence" value="ECO:0007669"/>
    <property type="project" value="InterPro"/>
</dbReference>
<dbReference type="InterPro" id="IPR022803">
    <property type="entry name" value="Ribosomal_uL5_dom_sf"/>
</dbReference>
<evidence type="ECO:0000256" key="5">
    <source>
        <dbReference type="RuleBase" id="RU003930"/>
    </source>
</evidence>
<evidence type="ECO:0000313" key="8">
    <source>
        <dbReference type="EMBL" id="OGG43950.1"/>
    </source>
</evidence>
<evidence type="ECO:0000259" key="7">
    <source>
        <dbReference type="Pfam" id="PF00673"/>
    </source>
</evidence>
<dbReference type="GO" id="GO:0005840">
    <property type="term" value="C:ribosome"/>
    <property type="evidence" value="ECO:0007669"/>
    <property type="project" value="UniProtKB-KW"/>
</dbReference>
<dbReference type="Pfam" id="PF00673">
    <property type="entry name" value="Ribosomal_L5_C"/>
    <property type="match status" value="1"/>
</dbReference>
<evidence type="ECO:0000259" key="6">
    <source>
        <dbReference type="Pfam" id="PF00281"/>
    </source>
</evidence>
<evidence type="ECO:0000256" key="2">
    <source>
        <dbReference type="ARBA" id="ARBA00022980"/>
    </source>
</evidence>
<dbReference type="PIRSF" id="PIRSF002161">
    <property type="entry name" value="Ribosomal_L5"/>
    <property type="match status" value="1"/>
</dbReference>
<keyword evidence="3 5" id="KW-0687">Ribonucleoprotein</keyword>
<evidence type="ECO:0000313" key="9">
    <source>
        <dbReference type="Proteomes" id="UP000176633"/>
    </source>
</evidence>
<sequence length="169" mass="18780">MLQKMSKPNLVTSNIEKIVVNVGVGRLRQLGQFEEKIFPEIVQEVSLITGQKPISRPAKKAIAGFKTRLGDIVGLKVTLRGKRMFDFFSRFVNAVLPRIKDFRGLDLKNVDASGNLSVGLADQLIFPEIDADTTKVDFGLEVTIVTKTKNRGKAIELYRKLGVPLKLKA</sequence>
<dbReference type="PANTHER" id="PTHR11994">
    <property type="entry name" value="60S RIBOSOMAL PROTEIN L11-RELATED"/>
    <property type="match status" value="1"/>
</dbReference>
<dbReference type="EMBL" id="MFKM01000001">
    <property type="protein sequence ID" value="OGG43950.1"/>
    <property type="molecule type" value="Genomic_DNA"/>
</dbReference>
<dbReference type="GO" id="GO:0006412">
    <property type="term" value="P:translation"/>
    <property type="evidence" value="ECO:0007669"/>
    <property type="project" value="InterPro"/>
</dbReference>
<comment type="similarity">
    <text evidence="1 5">Belongs to the universal ribosomal protein uL5 family.</text>
</comment>
<gene>
    <name evidence="8" type="ORF">A3G50_00015</name>
</gene>